<name>A0A8T9Q8P9_9BACT</name>
<keyword evidence="3" id="KW-1185">Reference proteome</keyword>
<feature type="transmembrane region" description="Helical" evidence="1">
    <location>
        <begin position="20"/>
        <end position="37"/>
    </location>
</feature>
<accession>A0A8T9Q8P9</accession>
<evidence type="ECO:0000256" key="1">
    <source>
        <dbReference type="SAM" id="Phobius"/>
    </source>
</evidence>
<feature type="transmembrane region" description="Helical" evidence="1">
    <location>
        <begin position="84"/>
        <end position="109"/>
    </location>
</feature>
<keyword evidence="1" id="KW-0812">Transmembrane</keyword>
<proteinExistence type="predicted"/>
<dbReference type="RefSeq" id="WP_244675573.1">
    <property type="nucleotide sequence ID" value="NZ_CP095046.1"/>
</dbReference>
<organism evidence="2 3">
    <name type="scientific">Hymenobacter cellulosilyticus</name>
    <dbReference type="NCBI Taxonomy" id="2932248"/>
    <lineage>
        <taxon>Bacteria</taxon>
        <taxon>Pseudomonadati</taxon>
        <taxon>Bacteroidota</taxon>
        <taxon>Cytophagia</taxon>
        <taxon>Cytophagales</taxon>
        <taxon>Hymenobacteraceae</taxon>
        <taxon>Hymenobacter</taxon>
    </lineage>
</organism>
<gene>
    <name evidence="2" type="ORF">MUN79_27060</name>
</gene>
<evidence type="ECO:0000313" key="3">
    <source>
        <dbReference type="Proteomes" id="UP000831796"/>
    </source>
</evidence>
<dbReference type="KEGG" id="hcu:MUN79_27060"/>
<dbReference type="AlphaFoldDB" id="A0A8T9Q8P9"/>
<protein>
    <submittedName>
        <fullName evidence="2">Uncharacterized protein</fullName>
    </submittedName>
</protein>
<dbReference type="Proteomes" id="UP000831796">
    <property type="component" value="Chromosome"/>
</dbReference>
<feature type="transmembrane region" description="Helical" evidence="1">
    <location>
        <begin position="49"/>
        <end position="72"/>
    </location>
</feature>
<evidence type="ECO:0000313" key="2">
    <source>
        <dbReference type="EMBL" id="UOQ72180.1"/>
    </source>
</evidence>
<sequence length="111" mass="12214">MSTLLHLGRLVLRVAPRRLWWALGGLVFCLANLIFSHEIWPNTPSANSFFVVGAMGCGVLLPWLAARIAWLVAEEVESFFWKALWRLAAIIGYGGAAILTLLGIIALLVKL</sequence>
<keyword evidence="1" id="KW-0472">Membrane</keyword>
<dbReference type="EMBL" id="CP095046">
    <property type="protein sequence ID" value="UOQ72180.1"/>
    <property type="molecule type" value="Genomic_DNA"/>
</dbReference>
<reference evidence="2" key="1">
    <citation type="submission" date="2022-04" db="EMBL/GenBank/DDBJ databases">
        <title>Hymenobacter sp. isolated from the air.</title>
        <authorList>
            <person name="Won M."/>
            <person name="Lee C.-M."/>
            <person name="Woen H.-Y."/>
            <person name="Kwon S.-W."/>
        </authorList>
    </citation>
    <scope>NUCLEOTIDE SEQUENCE</scope>
    <source>
        <strain evidence="2">5116S-3</strain>
    </source>
</reference>
<keyword evidence="1" id="KW-1133">Transmembrane helix</keyword>